<evidence type="ECO:0000256" key="6">
    <source>
        <dbReference type="PROSITE-ProRule" id="PRU00169"/>
    </source>
</evidence>
<evidence type="ECO:0000313" key="10">
    <source>
        <dbReference type="RefSeq" id="XP_010474342.2"/>
    </source>
</evidence>
<dbReference type="Proteomes" id="UP000694864">
    <property type="component" value="Chromosome 16"/>
</dbReference>
<keyword evidence="6" id="KW-0597">Phosphoprotein</keyword>
<feature type="compositionally biased region" description="Polar residues" evidence="7">
    <location>
        <begin position="174"/>
        <end position="184"/>
    </location>
</feature>
<dbReference type="PANTHER" id="PTHR43874">
    <property type="entry name" value="TWO-COMPONENT RESPONSE REGULATOR"/>
    <property type="match status" value="1"/>
</dbReference>
<dbReference type="RefSeq" id="XP_010474342.2">
    <property type="nucleotide sequence ID" value="XM_010476040.2"/>
</dbReference>
<reference evidence="9" key="2">
    <citation type="journal article" date="2014" name="Nat. Commun.">
        <title>The emerging biofuel crop Camelina sativa retains a highly undifferentiated hexaploid genome structure.</title>
        <authorList>
            <person name="Kagale S."/>
            <person name="Koh C."/>
            <person name="Nixon J."/>
            <person name="Bollina V."/>
            <person name="Clarke W.E."/>
            <person name="Tuteja R."/>
            <person name="Spillane C."/>
            <person name="Robinson S.J."/>
            <person name="Links M.G."/>
            <person name="Clarke C."/>
            <person name="Higgins E.E."/>
            <person name="Huebert T."/>
            <person name="Sharpe A.G."/>
            <person name="Parkin I.A."/>
        </authorList>
    </citation>
    <scope>NUCLEOTIDE SEQUENCE [LARGE SCALE GENOMIC DNA]</scope>
    <source>
        <strain evidence="9">r\DH55</strain>
    </source>
</reference>
<proteinExistence type="predicted"/>
<gene>
    <name evidence="10 11" type="primary">LOC104753847</name>
</gene>
<reference evidence="9" key="1">
    <citation type="journal article" date="1997" name="Nucleic Acids Res.">
        <title>tRNAscan-SE: a program for improved detection of transfer RNA genes in genomic sequence.</title>
        <authorList>
            <person name="Lowe T.M."/>
            <person name="Eddy S.R."/>
        </authorList>
    </citation>
    <scope>NUCLEOTIDE SEQUENCE [LARGE SCALE GENOMIC DNA]</scope>
    <source>
        <strain evidence="9">r\DH55</strain>
    </source>
</reference>
<feature type="modified residue" description="4-aspartylphosphate" evidence="6">
    <location>
        <position position="90"/>
    </location>
</feature>
<organism evidence="9 11">
    <name type="scientific">Camelina sativa</name>
    <name type="common">False flax</name>
    <name type="synonym">Myagrum sativum</name>
    <dbReference type="NCBI Taxonomy" id="90675"/>
    <lineage>
        <taxon>Eukaryota</taxon>
        <taxon>Viridiplantae</taxon>
        <taxon>Streptophyta</taxon>
        <taxon>Embryophyta</taxon>
        <taxon>Tracheophyta</taxon>
        <taxon>Spermatophyta</taxon>
        <taxon>Magnoliopsida</taxon>
        <taxon>eudicotyledons</taxon>
        <taxon>Gunneridae</taxon>
        <taxon>Pentapetalae</taxon>
        <taxon>rosids</taxon>
        <taxon>malvids</taxon>
        <taxon>Brassicales</taxon>
        <taxon>Brassicaceae</taxon>
        <taxon>Camelineae</taxon>
        <taxon>Camelina</taxon>
    </lineage>
</organism>
<evidence type="ECO:0000313" key="11">
    <source>
        <dbReference type="RefSeq" id="XP_019093975.1"/>
    </source>
</evidence>
<keyword evidence="3" id="KW-0805">Transcription regulation</keyword>
<evidence type="ECO:0000256" key="2">
    <source>
        <dbReference type="ARBA" id="ARBA00023012"/>
    </source>
</evidence>
<name>A0ABM1R4N7_CAMSA</name>
<feature type="region of interest" description="Disordered" evidence="7">
    <location>
        <begin position="1"/>
        <end position="28"/>
    </location>
</feature>
<keyword evidence="5" id="KW-0539">Nucleus</keyword>
<dbReference type="CDD" id="cd17584">
    <property type="entry name" value="REC_typeB_ARR-like"/>
    <property type="match status" value="1"/>
</dbReference>
<evidence type="ECO:0000256" key="5">
    <source>
        <dbReference type="ARBA" id="ARBA00023242"/>
    </source>
</evidence>
<dbReference type="Gene3D" id="3.40.50.2300">
    <property type="match status" value="1"/>
</dbReference>
<dbReference type="GeneID" id="104753847"/>
<feature type="region of interest" description="Disordered" evidence="7">
    <location>
        <begin position="161"/>
        <end position="184"/>
    </location>
</feature>
<dbReference type="RefSeq" id="XP_019093975.1">
    <property type="nucleotide sequence ID" value="XM_019238430.1"/>
</dbReference>
<evidence type="ECO:0000256" key="3">
    <source>
        <dbReference type="ARBA" id="ARBA00023015"/>
    </source>
</evidence>
<accession>A0ABM1R4N7</accession>
<comment type="subcellular location">
    <subcellularLocation>
        <location evidence="1">Nucleus</location>
    </subcellularLocation>
</comment>
<evidence type="ECO:0000256" key="4">
    <source>
        <dbReference type="ARBA" id="ARBA00023163"/>
    </source>
</evidence>
<keyword evidence="9" id="KW-1185">Reference proteome</keyword>
<sequence length="184" mass="20251">MMNTSHGRGLGSAGGSISGKNQGGGGGETVVEMFPSGLRVLVVDDDRTCLMILERMLRTCLYEVTKCNRAEMALSLLRKNKHGFDIVISDVHMPDMDGFKLLEHVGLEMEDLPVILMSADDSKSVVLKGVTHGAVDYLIKPVRMEALKNIWQHVVRKQRSVPEHSGSIEETGDRQQQQHRGANA</sequence>
<evidence type="ECO:0000259" key="8">
    <source>
        <dbReference type="PROSITE" id="PS50110"/>
    </source>
</evidence>
<keyword evidence="4" id="KW-0804">Transcription</keyword>
<dbReference type="SUPFAM" id="SSF52172">
    <property type="entry name" value="CheY-like"/>
    <property type="match status" value="1"/>
</dbReference>
<protein>
    <submittedName>
        <fullName evidence="11">Two-component response regulator ARR1-like isoform X1</fullName>
    </submittedName>
    <submittedName>
        <fullName evidence="10">Two-component response regulator ARR1-like isoform X2</fullName>
    </submittedName>
</protein>
<dbReference type="InterPro" id="IPR045279">
    <property type="entry name" value="ARR-like"/>
</dbReference>
<evidence type="ECO:0000313" key="9">
    <source>
        <dbReference type="Proteomes" id="UP000694864"/>
    </source>
</evidence>
<evidence type="ECO:0000256" key="7">
    <source>
        <dbReference type="SAM" id="MobiDB-lite"/>
    </source>
</evidence>
<dbReference type="PANTHER" id="PTHR43874:SF119">
    <property type="entry name" value="TWO-COMPONENT RESPONSE REGULATOR ARR1"/>
    <property type="match status" value="1"/>
</dbReference>
<keyword evidence="2" id="KW-0902">Two-component regulatory system</keyword>
<feature type="compositionally biased region" description="Gly residues" evidence="7">
    <location>
        <begin position="8"/>
        <end position="28"/>
    </location>
</feature>
<dbReference type="SMART" id="SM00448">
    <property type="entry name" value="REC"/>
    <property type="match status" value="1"/>
</dbReference>
<dbReference type="InterPro" id="IPR001789">
    <property type="entry name" value="Sig_transdc_resp-reg_receiver"/>
</dbReference>
<dbReference type="InterPro" id="IPR011006">
    <property type="entry name" value="CheY-like_superfamily"/>
</dbReference>
<evidence type="ECO:0000256" key="1">
    <source>
        <dbReference type="ARBA" id="ARBA00004123"/>
    </source>
</evidence>
<feature type="domain" description="Response regulatory" evidence="8">
    <location>
        <begin position="39"/>
        <end position="155"/>
    </location>
</feature>
<dbReference type="Pfam" id="PF00072">
    <property type="entry name" value="Response_reg"/>
    <property type="match status" value="1"/>
</dbReference>
<dbReference type="PROSITE" id="PS50110">
    <property type="entry name" value="RESPONSE_REGULATORY"/>
    <property type="match status" value="1"/>
</dbReference>
<reference evidence="10 11" key="3">
    <citation type="submission" date="2025-05" db="UniProtKB">
        <authorList>
            <consortium name="RefSeq"/>
        </authorList>
    </citation>
    <scope>IDENTIFICATION</scope>
    <source>
        <tissue evidence="10 11">Leaf</tissue>
    </source>
</reference>